<gene>
    <name evidence="2" type="ORF">FSB_LOCUS52034</name>
</gene>
<dbReference type="Pfam" id="PF03398">
    <property type="entry name" value="Ist1"/>
    <property type="match status" value="1"/>
</dbReference>
<sequence length="363" mass="41861">MKEAQLRLTIQKNRKDSIIRQSRADIAQLLQIGQLEQALIRVDKLFKDQNLSNAYNQINDFCECIITNFPHISKQSAIQSLPIDVRQALANVIFAASRCGELPELNMLRRYFRKRYGCEFETVNVELRHENLVTPLIKQNLCKYVVPDDEKLKLISEIAEEHTLGYMDSEQSPTMQCHKKYSLFSSNYNSEQRAEVLDLDMPGPYSDNDEFSTQARAEYWEDLSARTSSDGMPRTPEMNCVYLDDIEEKSVNQAGCKLKNGCTRLDSWDGHASSLANKSTIEETALPNIQYSRPSSKWKSVRKKTSNMVQDQHSIHASNDEAEKDSQSCMSHVHSKLPNYEDVVTKFMDMKVEHRQRNSFSYY</sequence>
<evidence type="ECO:0008006" key="3">
    <source>
        <dbReference type="Google" id="ProtNLM"/>
    </source>
</evidence>
<dbReference type="PANTHER" id="PTHR12161">
    <property type="entry name" value="IST1 FAMILY MEMBER"/>
    <property type="match status" value="1"/>
</dbReference>
<dbReference type="InterPro" id="IPR042277">
    <property type="entry name" value="IST1-like"/>
</dbReference>
<organism evidence="2">
    <name type="scientific">Fagus sylvatica</name>
    <name type="common">Beechnut</name>
    <dbReference type="NCBI Taxonomy" id="28930"/>
    <lineage>
        <taxon>Eukaryota</taxon>
        <taxon>Viridiplantae</taxon>
        <taxon>Streptophyta</taxon>
        <taxon>Embryophyta</taxon>
        <taxon>Tracheophyta</taxon>
        <taxon>Spermatophyta</taxon>
        <taxon>Magnoliopsida</taxon>
        <taxon>eudicotyledons</taxon>
        <taxon>Gunneridae</taxon>
        <taxon>Pentapetalae</taxon>
        <taxon>rosids</taxon>
        <taxon>fabids</taxon>
        <taxon>Fagales</taxon>
        <taxon>Fagaceae</taxon>
        <taxon>Fagus</taxon>
    </lineage>
</organism>
<dbReference type="EMBL" id="OIVN01005824">
    <property type="protein sequence ID" value="SPD24152.1"/>
    <property type="molecule type" value="Genomic_DNA"/>
</dbReference>
<dbReference type="GO" id="GO:0015031">
    <property type="term" value="P:protein transport"/>
    <property type="evidence" value="ECO:0007669"/>
    <property type="project" value="InterPro"/>
</dbReference>
<protein>
    <recommendedName>
        <fullName evidence="3">IST1-like protein</fullName>
    </recommendedName>
</protein>
<dbReference type="Gene3D" id="1.20.1260.60">
    <property type="entry name" value="Vacuolar protein sorting-associated protein Ist1"/>
    <property type="match status" value="1"/>
</dbReference>
<evidence type="ECO:0000313" key="2">
    <source>
        <dbReference type="EMBL" id="SPD24152.1"/>
    </source>
</evidence>
<reference evidence="2" key="1">
    <citation type="submission" date="2018-02" db="EMBL/GenBank/DDBJ databases">
        <authorList>
            <person name="Cohen D.B."/>
            <person name="Kent A.D."/>
        </authorList>
    </citation>
    <scope>NUCLEOTIDE SEQUENCE</scope>
</reference>
<dbReference type="InterPro" id="IPR005061">
    <property type="entry name" value="Ist1"/>
</dbReference>
<evidence type="ECO:0000256" key="1">
    <source>
        <dbReference type="ARBA" id="ARBA00005536"/>
    </source>
</evidence>
<comment type="similarity">
    <text evidence="1">Belongs to the IST1 family.</text>
</comment>
<name>A0A2N9IH70_FAGSY</name>
<proteinExistence type="inferred from homology"/>
<accession>A0A2N9IH70</accession>
<dbReference type="AlphaFoldDB" id="A0A2N9IH70"/>
<dbReference type="PANTHER" id="PTHR12161:SF58">
    <property type="entry name" value="REGULATOR OF VPS4 ACTIVITY IN THE MVB PATHWAY PROTEIN"/>
    <property type="match status" value="1"/>
</dbReference>